<dbReference type="AlphaFoldDB" id="A0A1H5PHA1"/>
<protein>
    <submittedName>
        <fullName evidence="2">SdpI/YhfL protein family protein</fullName>
    </submittedName>
</protein>
<reference evidence="2 3" key="1">
    <citation type="submission" date="2016-10" db="EMBL/GenBank/DDBJ databases">
        <authorList>
            <person name="de Groot N.N."/>
        </authorList>
    </citation>
    <scope>NUCLEOTIDE SEQUENCE [LARGE SCALE GENOMIC DNA]</scope>
    <source>
        <strain evidence="2 3">DSM 22274</strain>
    </source>
</reference>
<dbReference type="InterPro" id="IPR025962">
    <property type="entry name" value="SdpI/YhfL"/>
</dbReference>
<evidence type="ECO:0000313" key="3">
    <source>
        <dbReference type="Proteomes" id="UP000182725"/>
    </source>
</evidence>
<evidence type="ECO:0000256" key="1">
    <source>
        <dbReference type="SAM" id="Phobius"/>
    </source>
</evidence>
<proteinExistence type="predicted"/>
<organism evidence="2 3">
    <name type="scientific">Arthrobacter alpinus</name>
    <dbReference type="NCBI Taxonomy" id="656366"/>
    <lineage>
        <taxon>Bacteria</taxon>
        <taxon>Bacillati</taxon>
        <taxon>Actinomycetota</taxon>
        <taxon>Actinomycetes</taxon>
        <taxon>Micrococcales</taxon>
        <taxon>Micrococcaceae</taxon>
        <taxon>Arthrobacter</taxon>
    </lineage>
</organism>
<accession>A0A1H5PHA1</accession>
<dbReference type="Proteomes" id="UP000182725">
    <property type="component" value="Unassembled WGS sequence"/>
</dbReference>
<dbReference type="RefSeq" id="WP_074713700.1">
    <property type="nucleotide sequence ID" value="NZ_FNTV01000002.1"/>
</dbReference>
<keyword evidence="1" id="KW-0472">Membrane</keyword>
<feature type="transmembrane region" description="Helical" evidence="1">
    <location>
        <begin position="82"/>
        <end position="101"/>
    </location>
</feature>
<evidence type="ECO:0000313" key="2">
    <source>
        <dbReference type="EMBL" id="SEF12471.1"/>
    </source>
</evidence>
<feature type="transmembrane region" description="Helical" evidence="1">
    <location>
        <begin position="6"/>
        <end position="26"/>
    </location>
</feature>
<keyword evidence="1" id="KW-0812">Transmembrane</keyword>
<sequence length="116" mass="11837">MNTAWILVAVGLLVALMTFLAATGVLKPNGLIGIRTPSTKLSPEAWRRGHAAAARVTVPLGLVVSAFGLCLALGWPEFLVRLGQPAALAGIVVIAVGTLISGRIAETAAKKVNTAG</sequence>
<dbReference type="Pfam" id="PF13630">
    <property type="entry name" value="SdpI"/>
    <property type="match status" value="1"/>
</dbReference>
<feature type="transmembrane region" description="Helical" evidence="1">
    <location>
        <begin position="56"/>
        <end position="76"/>
    </location>
</feature>
<dbReference type="EMBL" id="FNTV01000002">
    <property type="protein sequence ID" value="SEF12471.1"/>
    <property type="molecule type" value="Genomic_DNA"/>
</dbReference>
<name>A0A1H5PHA1_9MICC</name>
<keyword evidence="1" id="KW-1133">Transmembrane helix</keyword>
<gene>
    <name evidence="2" type="ORF">SAMN04489740_4247</name>
</gene>